<dbReference type="PANTHER" id="PTHR34223">
    <property type="entry name" value="OS11G0201299 PROTEIN"/>
    <property type="match status" value="1"/>
</dbReference>
<sequence>MSEKVDDEESVETAVAGGEDRLGALLDELLLHVMSFLASREAVRTCVLARRWRTLWKSVPALRIDDPDTCHGTKGSSTFVNNLLRLRDPVPLNVCDISSHSWGMDWSGKTFRGIIEPWVQHAVSCQARELRISFVCHAANMTLVSSHLKRLRFSRMTFSGCSLDLSSCHVLEELEMSGCDIFVDAILCLPLQHLNIHDGCFGSDYRTRISAPNLAHYLEADCNGRKALCLLQKYLKPDKSCNSRAQVYNSRE</sequence>
<feature type="domain" description="F-box" evidence="1">
    <location>
        <begin position="27"/>
        <end position="60"/>
    </location>
</feature>
<reference evidence="2" key="1">
    <citation type="journal article" date="2013" name="Nature">
        <title>Draft genome of the wheat A-genome progenitor Triticum urartu.</title>
        <authorList>
            <person name="Ling H.Q."/>
            <person name="Zhao S."/>
            <person name="Liu D."/>
            <person name="Wang J."/>
            <person name="Sun H."/>
            <person name="Zhang C."/>
            <person name="Fan H."/>
            <person name="Li D."/>
            <person name="Dong L."/>
            <person name="Tao Y."/>
            <person name="Gao C."/>
            <person name="Wu H."/>
            <person name="Li Y."/>
            <person name="Cui Y."/>
            <person name="Guo X."/>
            <person name="Zheng S."/>
            <person name="Wang B."/>
            <person name="Yu K."/>
            <person name="Liang Q."/>
            <person name="Yang W."/>
            <person name="Lou X."/>
            <person name="Chen J."/>
            <person name="Feng M."/>
            <person name="Jian J."/>
            <person name="Zhang X."/>
            <person name="Luo G."/>
            <person name="Jiang Y."/>
            <person name="Liu J."/>
            <person name="Wang Z."/>
            <person name="Sha Y."/>
            <person name="Zhang B."/>
            <person name="Wu H."/>
            <person name="Tang D."/>
            <person name="Shen Q."/>
            <person name="Xue P."/>
            <person name="Zou S."/>
            <person name="Wang X."/>
            <person name="Liu X."/>
            <person name="Wang F."/>
            <person name="Yang Y."/>
            <person name="An X."/>
            <person name="Dong Z."/>
            <person name="Zhang K."/>
            <person name="Zhang X."/>
            <person name="Luo M.C."/>
            <person name="Dvorak J."/>
            <person name="Tong Y."/>
            <person name="Wang J."/>
            <person name="Yang H."/>
            <person name="Li Z."/>
            <person name="Wang D."/>
            <person name="Zhang A."/>
            <person name="Wang J."/>
        </authorList>
    </citation>
    <scope>NUCLEOTIDE SEQUENCE</scope>
</reference>
<dbReference type="InterPro" id="IPR036047">
    <property type="entry name" value="F-box-like_dom_sf"/>
</dbReference>
<dbReference type="SUPFAM" id="SSF52047">
    <property type="entry name" value="RNI-like"/>
    <property type="match status" value="1"/>
</dbReference>
<accession>M7Y648</accession>
<dbReference type="OMA" id="ISFVCHA"/>
<dbReference type="Pfam" id="PF00646">
    <property type="entry name" value="F-box"/>
    <property type="match status" value="1"/>
</dbReference>
<gene>
    <name evidence="2" type="ORF">TRIUR3_14060</name>
</gene>
<dbReference type="STRING" id="4572.M7Y648"/>
<protein>
    <recommendedName>
        <fullName evidence="1">F-box domain-containing protein</fullName>
    </recommendedName>
</protein>
<dbReference type="InterPro" id="IPR001810">
    <property type="entry name" value="F-box_dom"/>
</dbReference>
<evidence type="ECO:0000313" key="2">
    <source>
        <dbReference type="EMBL" id="EMS45338.1"/>
    </source>
</evidence>
<name>M7Y648_TRIUA</name>
<dbReference type="AlphaFoldDB" id="M7Y648"/>
<dbReference type="EMBL" id="KD287560">
    <property type="protein sequence ID" value="EMS45338.1"/>
    <property type="molecule type" value="Genomic_DNA"/>
</dbReference>
<evidence type="ECO:0000259" key="1">
    <source>
        <dbReference type="Pfam" id="PF00646"/>
    </source>
</evidence>
<proteinExistence type="predicted"/>
<organism evidence="2">
    <name type="scientific">Triticum urartu</name>
    <name type="common">Red wild einkorn</name>
    <name type="synonym">Crithodium urartu</name>
    <dbReference type="NCBI Taxonomy" id="4572"/>
    <lineage>
        <taxon>Eukaryota</taxon>
        <taxon>Viridiplantae</taxon>
        <taxon>Streptophyta</taxon>
        <taxon>Embryophyta</taxon>
        <taxon>Tracheophyta</taxon>
        <taxon>Spermatophyta</taxon>
        <taxon>Magnoliopsida</taxon>
        <taxon>Liliopsida</taxon>
        <taxon>Poales</taxon>
        <taxon>Poaceae</taxon>
        <taxon>BOP clade</taxon>
        <taxon>Pooideae</taxon>
        <taxon>Triticodae</taxon>
        <taxon>Triticeae</taxon>
        <taxon>Triticinae</taxon>
        <taxon>Triticum</taxon>
    </lineage>
</organism>
<dbReference type="Gene3D" id="3.80.10.10">
    <property type="entry name" value="Ribonuclease Inhibitor"/>
    <property type="match status" value="1"/>
</dbReference>
<dbReference type="PANTHER" id="PTHR34223:SF64">
    <property type="entry name" value="OS11G0201299 PROTEIN"/>
    <property type="match status" value="1"/>
</dbReference>
<dbReference type="InterPro" id="IPR032675">
    <property type="entry name" value="LRR_dom_sf"/>
</dbReference>
<dbReference type="eggNOG" id="ENOG502RYTW">
    <property type="taxonomic scope" value="Eukaryota"/>
</dbReference>
<dbReference type="InterPro" id="IPR053197">
    <property type="entry name" value="F-box_SCFL_complex_component"/>
</dbReference>
<dbReference type="SUPFAM" id="SSF81383">
    <property type="entry name" value="F-box domain"/>
    <property type="match status" value="1"/>
</dbReference>